<dbReference type="InterPro" id="IPR036514">
    <property type="entry name" value="SGNH_hydro_sf"/>
</dbReference>
<dbReference type="Gene3D" id="3.40.50.1110">
    <property type="entry name" value="SGNH hydrolase"/>
    <property type="match status" value="1"/>
</dbReference>
<dbReference type="Proteomes" id="UP000050509">
    <property type="component" value="Unassembled WGS sequence"/>
</dbReference>
<evidence type="ECO:0000313" key="3">
    <source>
        <dbReference type="Proteomes" id="UP000050509"/>
    </source>
</evidence>
<evidence type="ECO:0000313" key="2">
    <source>
        <dbReference type="EMBL" id="KPV53342.1"/>
    </source>
</evidence>
<dbReference type="InterPro" id="IPR051532">
    <property type="entry name" value="Ester_Hydrolysis_Enzymes"/>
</dbReference>
<dbReference type="PANTHER" id="PTHR30383:SF5">
    <property type="entry name" value="SGNH HYDROLASE-TYPE ESTERASE DOMAIN-CONTAINING PROTEIN"/>
    <property type="match status" value="1"/>
</dbReference>
<dbReference type="GO" id="GO:0004622">
    <property type="term" value="F:phosphatidylcholine lysophospholipase activity"/>
    <property type="evidence" value="ECO:0007669"/>
    <property type="project" value="TreeGrafter"/>
</dbReference>
<sequence>MRICFVGDSFVNGTGDETALGWVGRVCALAYAHGFPITSYNLGIRRNTSADILERWENECSLRLPAGCDNRVVLSCGVNDSMLEDGALRVAPEQSRANVHAILRAASRYPLLMVGPPPMPEDAQNEQISALSRAFADEAAALGVPFIELFSPLVADAAYKQEVASNDGAHPRSSGYTKIANIIASSPNWWFHALL</sequence>
<organism evidence="2 3">
    <name type="scientific">Kouleothrix aurantiaca</name>
    <dbReference type="NCBI Taxonomy" id="186479"/>
    <lineage>
        <taxon>Bacteria</taxon>
        <taxon>Bacillati</taxon>
        <taxon>Chloroflexota</taxon>
        <taxon>Chloroflexia</taxon>
        <taxon>Chloroflexales</taxon>
        <taxon>Roseiflexineae</taxon>
        <taxon>Roseiflexaceae</taxon>
        <taxon>Kouleothrix</taxon>
    </lineage>
</organism>
<evidence type="ECO:0000259" key="1">
    <source>
        <dbReference type="Pfam" id="PF13472"/>
    </source>
</evidence>
<gene>
    <name evidence="2" type="ORF">SE17_10215</name>
</gene>
<dbReference type="PATRIC" id="fig|186479.3.peg.5825"/>
<dbReference type="SUPFAM" id="SSF52266">
    <property type="entry name" value="SGNH hydrolase"/>
    <property type="match status" value="1"/>
</dbReference>
<comment type="caution">
    <text evidence="2">The sequence shown here is derived from an EMBL/GenBank/DDBJ whole genome shotgun (WGS) entry which is preliminary data.</text>
</comment>
<dbReference type="InterPro" id="IPR013830">
    <property type="entry name" value="SGNH_hydro"/>
</dbReference>
<dbReference type="PANTHER" id="PTHR30383">
    <property type="entry name" value="THIOESTERASE 1/PROTEASE 1/LYSOPHOSPHOLIPASE L1"/>
    <property type="match status" value="1"/>
</dbReference>
<reference evidence="2 3" key="1">
    <citation type="submission" date="2015-09" db="EMBL/GenBank/DDBJ databases">
        <title>Draft genome sequence of Kouleothrix aurantiaca JCM 19913.</title>
        <authorList>
            <person name="Hemp J."/>
        </authorList>
    </citation>
    <scope>NUCLEOTIDE SEQUENCE [LARGE SCALE GENOMIC DNA]</scope>
    <source>
        <strain evidence="2 3">COM-B</strain>
    </source>
</reference>
<dbReference type="Pfam" id="PF13472">
    <property type="entry name" value="Lipase_GDSL_2"/>
    <property type="match status" value="1"/>
</dbReference>
<dbReference type="AlphaFoldDB" id="A0A0P9DT39"/>
<proteinExistence type="predicted"/>
<protein>
    <recommendedName>
        <fullName evidence="1">SGNH hydrolase-type esterase domain-containing protein</fullName>
    </recommendedName>
</protein>
<feature type="domain" description="SGNH hydrolase-type esterase" evidence="1">
    <location>
        <begin position="5"/>
        <end position="177"/>
    </location>
</feature>
<dbReference type="EMBL" id="LJCR01000282">
    <property type="protein sequence ID" value="KPV53342.1"/>
    <property type="molecule type" value="Genomic_DNA"/>
</dbReference>
<accession>A0A0P9DT39</accession>
<keyword evidence="3" id="KW-1185">Reference proteome</keyword>
<name>A0A0P9DT39_9CHLR</name>